<keyword evidence="3 7" id="KW-0812">Transmembrane</keyword>
<evidence type="ECO:0000313" key="9">
    <source>
        <dbReference type="RefSeq" id="XP_018320901.1"/>
    </source>
</evidence>
<evidence type="ECO:0000256" key="6">
    <source>
        <dbReference type="ARBA" id="ARBA00023136"/>
    </source>
</evidence>
<dbReference type="InterPro" id="IPR036259">
    <property type="entry name" value="MFS_trans_sf"/>
</dbReference>
<keyword evidence="4" id="KW-0653">Protein transport</keyword>
<dbReference type="InParanoid" id="A0A1W4WA78"/>
<organism evidence="8 9">
    <name type="scientific">Agrilus planipennis</name>
    <name type="common">Emerald ash borer</name>
    <name type="synonym">Agrilus marcopoli</name>
    <dbReference type="NCBI Taxonomy" id="224129"/>
    <lineage>
        <taxon>Eukaryota</taxon>
        <taxon>Metazoa</taxon>
        <taxon>Ecdysozoa</taxon>
        <taxon>Arthropoda</taxon>
        <taxon>Hexapoda</taxon>
        <taxon>Insecta</taxon>
        <taxon>Pterygota</taxon>
        <taxon>Neoptera</taxon>
        <taxon>Endopterygota</taxon>
        <taxon>Coleoptera</taxon>
        <taxon>Polyphaga</taxon>
        <taxon>Elateriformia</taxon>
        <taxon>Buprestoidea</taxon>
        <taxon>Buprestidae</taxon>
        <taxon>Agrilinae</taxon>
        <taxon>Agrilus</taxon>
    </lineage>
</organism>
<dbReference type="GO" id="GO:0016020">
    <property type="term" value="C:membrane"/>
    <property type="evidence" value="ECO:0007669"/>
    <property type="project" value="UniProtKB-SubCell"/>
</dbReference>
<dbReference type="AlphaFoldDB" id="A0A1W4WA78"/>
<keyword evidence="5 7" id="KW-1133">Transmembrane helix</keyword>
<reference evidence="9" key="1">
    <citation type="submission" date="2025-08" db="UniProtKB">
        <authorList>
            <consortium name="RefSeq"/>
        </authorList>
    </citation>
    <scope>IDENTIFICATION</scope>
    <source>
        <tissue evidence="9">Entire body</tissue>
    </source>
</reference>
<evidence type="ECO:0000256" key="1">
    <source>
        <dbReference type="ARBA" id="ARBA00004141"/>
    </source>
</evidence>
<feature type="transmembrane region" description="Helical" evidence="7">
    <location>
        <begin position="383"/>
        <end position="400"/>
    </location>
</feature>
<comment type="subcellular location">
    <subcellularLocation>
        <location evidence="1">Membrane</location>
        <topology evidence="1">Multi-pass membrane protein</topology>
    </subcellularLocation>
</comment>
<accession>A0A1W4WA78</accession>
<evidence type="ECO:0000256" key="3">
    <source>
        <dbReference type="ARBA" id="ARBA00022692"/>
    </source>
</evidence>
<evidence type="ECO:0000256" key="4">
    <source>
        <dbReference type="ARBA" id="ARBA00022856"/>
    </source>
</evidence>
<keyword evidence="8" id="KW-1185">Reference proteome</keyword>
<keyword evidence="4" id="KW-0813">Transport</keyword>
<dbReference type="GO" id="GO:0022857">
    <property type="term" value="F:transmembrane transporter activity"/>
    <property type="evidence" value="ECO:0007669"/>
    <property type="project" value="InterPro"/>
</dbReference>
<dbReference type="GO" id="GO:0015833">
    <property type="term" value="P:peptide transport"/>
    <property type="evidence" value="ECO:0007669"/>
    <property type="project" value="UniProtKB-KW"/>
</dbReference>
<keyword evidence="6 7" id="KW-0472">Membrane</keyword>
<keyword evidence="4" id="KW-0571">Peptide transport</keyword>
<dbReference type="RefSeq" id="XP_018320901.1">
    <property type="nucleotide sequence ID" value="XM_018465399.1"/>
</dbReference>
<evidence type="ECO:0000313" key="8">
    <source>
        <dbReference type="Proteomes" id="UP000192223"/>
    </source>
</evidence>
<feature type="transmembrane region" description="Helical" evidence="7">
    <location>
        <begin position="49"/>
        <end position="67"/>
    </location>
</feature>
<feature type="transmembrane region" description="Helical" evidence="7">
    <location>
        <begin position="412"/>
        <end position="430"/>
    </location>
</feature>
<feature type="transmembrane region" description="Helical" evidence="7">
    <location>
        <begin position="344"/>
        <end position="363"/>
    </location>
</feature>
<evidence type="ECO:0000256" key="2">
    <source>
        <dbReference type="ARBA" id="ARBA00005982"/>
    </source>
</evidence>
<comment type="similarity">
    <text evidence="2">Belongs to the major facilitator superfamily. Proton-dependent oligopeptide transporter (POT/PTR) (TC 2.A.17) family.</text>
</comment>
<feature type="transmembrane region" description="Helical" evidence="7">
    <location>
        <begin position="79"/>
        <end position="98"/>
    </location>
</feature>
<dbReference type="STRING" id="224129.A0A1W4WA78"/>
<evidence type="ECO:0000256" key="5">
    <source>
        <dbReference type="ARBA" id="ARBA00022989"/>
    </source>
</evidence>
<protein>
    <submittedName>
        <fullName evidence="9">Solute carrier family 15 member 1-like isoform X1</fullName>
    </submittedName>
</protein>
<dbReference type="Gene3D" id="1.20.1250.20">
    <property type="entry name" value="MFS general substrate transporter like domains"/>
    <property type="match status" value="2"/>
</dbReference>
<dbReference type="OrthoDB" id="205993at2759"/>
<dbReference type="GeneID" id="108734019"/>
<dbReference type="Proteomes" id="UP000192223">
    <property type="component" value="Unplaced"/>
</dbReference>
<sequence>MTSENSYPISVFCIIATEFCERFSFCGLRTILSLYLRDELFLREDTATVVYHVFIMLCYIVPVAGAVCADSYLGRYRTILYFSIIYLCGNILMCIAAIPPLDISPIAGMAFSSAGIVELALAKSNPALPGKNQSALNVINTLPCDLIVEGPFDLIKILTSGKMLSLKNLPAHIEKIYNVTLGTTSNCDYTQFSSPVYELQVEAVEKQVHTVLISINEEDEITVYTTEAIDYEKSISGRPKVRIAYIHTSQKLHNVTVTIRNAGGMSDIYFIPNKTPSDLSVSAYMELPVGIYDYSLNSDEGLILNPRTIYLALGGVYTLVLRERDGVIEFSYLFVMSPPNSVNILWLLPQYFIVSMAEIMFGVAGLEFSLTQAPKSLKTITLAAWYLSVAMGNLIVIVIAKFKIFTNQANEFFFFSALIVADMVVFTLMAEKYKFVNIDADSSEDIVYFKQEGKEKVQN</sequence>
<dbReference type="KEGG" id="apln:108734019"/>
<evidence type="ECO:0000256" key="7">
    <source>
        <dbReference type="SAM" id="Phobius"/>
    </source>
</evidence>
<dbReference type="InterPro" id="IPR000109">
    <property type="entry name" value="POT_fam"/>
</dbReference>
<gene>
    <name evidence="9" type="primary">LOC108734019</name>
</gene>
<dbReference type="PANTHER" id="PTHR11654">
    <property type="entry name" value="OLIGOPEPTIDE TRANSPORTER-RELATED"/>
    <property type="match status" value="1"/>
</dbReference>
<proteinExistence type="inferred from homology"/>
<dbReference type="Pfam" id="PF00854">
    <property type="entry name" value="PTR2"/>
    <property type="match status" value="1"/>
</dbReference>
<name>A0A1W4WA78_AGRPL</name>